<dbReference type="EMBL" id="QTJU01000002">
    <property type="protein sequence ID" value="RFM29067.1"/>
    <property type="molecule type" value="Genomic_DNA"/>
</dbReference>
<feature type="transmembrane region" description="Helical" evidence="1">
    <location>
        <begin position="41"/>
        <end position="66"/>
    </location>
</feature>
<keyword evidence="3" id="KW-1185">Reference proteome</keyword>
<organism evidence="2 3">
    <name type="scientific">Deminuibacter soli</name>
    <dbReference type="NCBI Taxonomy" id="2291815"/>
    <lineage>
        <taxon>Bacteria</taxon>
        <taxon>Pseudomonadati</taxon>
        <taxon>Bacteroidota</taxon>
        <taxon>Chitinophagia</taxon>
        <taxon>Chitinophagales</taxon>
        <taxon>Chitinophagaceae</taxon>
        <taxon>Deminuibacter</taxon>
    </lineage>
</organism>
<dbReference type="RefSeq" id="WP_116847052.1">
    <property type="nucleotide sequence ID" value="NZ_QTJU01000002.1"/>
</dbReference>
<evidence type="ECO:0000256" key="1">
    <source>
        <dbReference type="SAM" id="Phobius"/>
    </source>
</evidence>
<dbReference type="AlphaFoldDB" id="A0A3E1NME0"/>
<keyword evidence="1" id="KW-0812">Transmembrane</keyword>
<sequence>MRTFKTLWINLLGVFVSLLVYSTINNYFIDRTVSRNFFQAIVAAAFLIGLYGILFWMYFILMLLLLDFVLDIKALKKIRYKLFIQWLITSLPVLYWALRYEQQRVFFLIAIVSFFITQILKKYLIKKIASKATRET</sequence>
<evidence type="ECO:0000313" key="3">
    <source>
        <dbReference type="Proteomes" id="UP000261284"/>
    </source>
</evidence>
<feature type="transmembrane region" description="Helical" evidence="1">
    <location>
        <begin position="7"/>
        <end position="29"/>
    </location>
</feature>
<feature type="transmembrane region" description="Helical" evidence="1">
    <location>
        <begin position="78"/>
        <end position="98"/>
    </location>
</feature>
<gene>
    <name evidence="2" type="ORF">DXN05_09930</name>
</gene>
<protein>
    <submittedName>
        <fullName evidence="2">Uncharacterized protein</fullName>
    </submittedName>
</protein>
<feature type="transmembrane region" description="Helical" evidence="1">
    <location>
        <begin position="104"/>
        <end position="124"/>
    </location>
</feature>
<name>A0A3E1NME0_9BACT</name>
<evidence type="ECO:0000313" key="2">
    <source>
        <dbReference type="EMBL" id="RFM29067.1"/>
    </source>
</evidence>
<proteinExistence type="predicted"/>
<comment type="caution">
    <text evidence="2">The sequence shown here is derived from an EMBL/GenBank/DDBJ whole genome shotgun (WGS) entry which is preliminary data.</text>
</comment>
<keyword evidence="1" id="KW-0472">Membrane</keyword>
<dbReference type="Proteomes" id="UP000261284">
    <property type="component" value="Unassembled WGS sequence"/>
</dbReference>
<reference evidence="2 3" key="1">
    <citation type="submission" date="2018-08" db="EMBL/GenBank/DDBJ databases">
        <title>Chitinophagaceae sp. K23C18032701, a novel bacterium isolated from forest soil.</title>
        <authorList>
            <person name="Wang C."/>
        </authorList>
    </citation>
    <scope>NUCLEOTIDE SEQUENCE [LARGE SCALE GENOMIC DNA]</scope>
    <source>
        <strain evidence="2 3">K23C18032701</strain>
    </source>
</reference>
<accession>A0A3E1NME0</accession>
<dbReference type="OrthoDB" id="894149at2"/>
<keyword evidence="1" id="KW-1133">Transmembrane helix</keyword>